<feature type="domain" description="PelB C-terminal" evidence="2">
    <location>
        <begin position="1127"/>
        <end position="1429"/>
    </location>
</feature>
<name>A0AAW7MKH8_9BURK</name>
<feature type="region of interest" description="Disordered" evidence="1">
    <location>
        <begin position="988"/>
        <end position="1011"/>
    </location>
</feature>
<accession>A0AAW7MKH8</accession>
<dbReference type="EMBL" id="QAID01000032">
    <property type="protein sequence ID" value="MDN4577566.1"/>
    <property type="molecule type" value="Genomic_DNA"/>
</dbReference>
<gene>
    <name evidence="3" type="ORF">DBA34_08370</name>
    <name evidence="4" type="ORF">DBB29_05475</name>
</gene>
<reference evidence="3" key="1">
    <citation type="submission" date="2018-04" db="EMBL/GenBank/DDBJ databases">
        <authorList>
            <person name="Jy Z."/>
        </authorList>
    </citation>
    <scope>NUCLEOTIDE SEQUENCE</scope>
    <source>
        <strain evidence="4">AS13</strain>
        <strain evidence="3">LA18</strain>
    </source>
</reference>
<evidence type="ECO:0000313" key="6">
    <source>
        <dbReference type="Proteomes" id="UP001172791"/>
    </source>
</evidence>
<comment type="caution">
    <text evidence="3">The sequence shown here is derived from an EMBL/GenBank/DDBJ whole genome shotgun (WGS) entry which is preliminary data.</text>
</comment>
<dbReference type="InterPro" id="IPR011990">
    <property type="entry name" value="TPR-like_helical_dom_sf"/>
</dbReference>
<proteinExistence type="predicted"/>
<evidence type="ECO:0000256" key="1">
    <source>
        <dbReference type="SAM" id="MobiDB-lite"/>
    </source>
</evidence>
<evidence type="ECO:0000313" key="4">
    <source>
        <dbReference type="EMBL" id="MDN4577566.1"/>
    </source>
</evidence>
<feature type="compositionally biased region" description="Low complexity" evidence="1">
    <location>
        <begin position="412"/>
        <end position="429"/>
    </location>
</feature>
<dbReference type="Proteomes" id="UP001172791">
    <property type="component" value="Unassembled WGS sequence"/>
</dbReference>
<protein>
    <recommendedName>
        <fullName evidence="2">PelB C-terminal domain-containing protein</fullName>
    </recommendedName>
</protein>
<evidence type="ECO:0000313" key="3">
    <source>
        <dbReference type="EMBL" id="MDN4573273.1"/>
    </source>
</evidence>
<dbReference type="Gene3D" id="1.25.40.10">
    <property type="entry name" value="Tetratricopeptide repeat domain"/>
    <property type="match status" value="2"/>
</dbReference>
<dbReference type="EMBL" id="QAIC01000034">
    <property type="protein sequence ID" value="MDN4573273.1"/>
    <property type="molecule type" value="Genomic_DNA"/>
</dbReference>
<evidence type="ECO:0000313" key="5">
    <source>
        <dbReference type="Proteomes" id="UP001172788"/>
    </source>
</evidence>
<dbReference type="Pfam" id="PF24604">
    <property type="entry name" value="B-barrel_PelB_C"/>
    <property type="match status" value="1"/>
</dbReference>
<organism evidence="3 6">
    <name type="scientific">Pandoraea cepalis</name>
    <dbReference type="NCBI Taxonomy" id="2508294"/>
    <lineage>
        <taxon>Bacteria</taxon>
        <taxon>Pseudomonadati</taxon>
        <taxon>Pseudomonadota</taxon>
        <taxon>Betaproteobacteria</taxon>
        <taxon>Burkholderiales</taxon>
        <taxon>Burkholderiaceae</taxon>
        <taxon>Pandoraea</taxon>
    </lineage>
</organism>
<dbReference type="Pfam" id="PF13429">
    <property type="entry name" value="TPR_15"/>
    <property type="match status" value="1"/>
</dbReference>
<dbReference type="Proteomes" id="UP001172788">
    <property type="component" value="Unassembled WGS sequence"/>
</dbReference>
<keyword evidence="5" id="KW-1185">Reference proteome</keyword>
<evidence type="ECO:0000259" key="2">
    <source>
        <dbReference type="Pfam" id="PF24604"/>
    </source>
</evidence>
<feature type="compositionally biased region" description="Basic and acidic residues" evidence="1">
    <location>
        <begin position="430"/>
        <end position="442"/>
    </location>
</feature>
<feature type="region of interest" description="Disordered" evidence="1">
    <location>
        <begin position="412"/>
        <end position="444"/>
    </location>
</feature>
<dbReference type="SUPFAM" id="SSF48452">
    <property type="entry name" value="TPR-like"/>
    <property type="match status" value="2"/>
</dbReference>
<sequence length="1430" mass="157212">MPPVAASASTVWPRGVPMARVACAPRSPALPRSRSSCIPWGSTVTDAARPDPDRIADAVTGKPFDKRERLSAPWLTVAIGAGIVLALAAAHPSDDDQTRALAAQPPSELSVAYLEAWLRIEPGAPRYLDLLGQQYLGLGRWDDAMGVAKTLRGMSDEPDRRRGILLALAATEQRAYEVPADDPRRAERMARYVELLDATSQYQWDVPTLRMLAEKARLAGAQNLMLRDYRLLAAADAKNAAQWQEKLADAAFAHAAYDDAANAYFAAQDAATTRDDRRRLFLAGIRVLVSANQISRACAEGEKRVGDLANDPVTLRYLLDVARQAGRPDLMTKYARALTQLSSLVPQSRGAHVQLAGWLPGVTADGRGLDGAGRAHLRYLDGPEGVRARERMDAYRIVRVADVGLARGASAADAASDASTKATKAANADKTSKPDAPGKFDWEAGSAAAKSAESGANANSVTANDYDVAFKAFVEARQLDDAEKLAQQALQRKLDPLVWTRRLAQVAQWNGHPSVALTYWRKYADATGNAEAWQNVYQLAPQLNDDQAYLAAQIFEAERQPSDLKLKDDIVNTYERLGRPDEALTYLKRHAVGNQRRALLEREGDVAQRVGQDAEALTTFETLQKEFGPSPNYALRIASLMYQKGQVKPALAELRKVRDIAGTLPDDARYWRTYAEVARLAQSDEDANYAYPRLLRTGKAEALDLNAMTYFYQGYPLDAGRTAEAEFRQNDSDLALQSAIYFYTTARAYDRVQALLDGLDAEQRDRFAKSSELLSTRATYYQQIQRWDAALADLRAASLLDNAGDEVRVAYLWALVDYGSDDALGMALHDYRPLVAGNAEYWGAYGAGLLRLGNAREALTYLRQQASLSDDDPLWMLSLADAEEAAGDAHTAWRIRRGAWRDLQTRAQTGQLRIAPRRRPGAVVQRLAAQTSDNDGVLEAQAARVTLAQVFSNGDTSRQLLANLLRDDRRSADSAKVGDSLLGESAKLAPLKPAGDATDSPATREPASISRQAVLSATTRDVGLAWALSGEHFDLARAWLAREYANRLLRPADAEIALALENNDRDKMAQLLDRRQGRMPIESEVDANERLGRSTQAETLAWRAADGAPNNDAVHTTFTDTILRDRSNAGFDLFYSRQAPLSYLESSLIGSLNLTSRIGVTVEAIQRNQRTIDTSQLAWVPAHDRIFNFTVRDRTVARDLALTVGHRSELNSFFTGLASAAFNRNTPLTTTFQAGYNQFTDIAPNTQVAGTRDFGSVQMLWAGDGRWYGQANAEYDRFHAQDRTYLGRGWRFGGELGYKLRIDYPDLNVRLVAERGIYTPGTATIPSLAVLLPTGTAPVASEFMPITTTQYGVMAGFGQDYQNAYRRAWRPYLDVGYIHDSQQGWGPQVNLGMAGSVLGNDHARVYYSHDITNGTGVATTQVGVAYRLFY</sequence>
<dbReference type="InterPro" id="IPR057306">
    <property type="entry name" value="B-barrel_PelB_C"/>
</dbReference>